<dbReference type="InterPro" id="IPR036397">
    <property type="entry name" value="RNaseH_sf"/>
</dbReference>
<dbReference type="EMBL" id="CAMXCT010006523">
    <property type="protein sequence ID" value="CAI4015297.1"/>
    <property type="molecule type" value="Genomic_DNA"/>
</dbReference>
<evidence type="ECO:0000313" key="6">
    <source>
        <dbReference type="EMBL" id="CAI4015297.1"/>
    </source>
</evidence>
<dbReference type="InterPro" id="IPR012337">
    <property type="entry name" value="RNaseH-like_sf"/>
</dbReference>
<dbReference type="PROSITE" id="PS50878">
    <property type="entry name" value="RT_POL"/>
    <property type="match status" value="1"/>
</dbReference>
<organism evidence="6">
    <name type="scientific">Cladocopium goreaui</name>
    <dbReference type="NCBI Taxonomy" id="2562237"/>
    <lineage>
        <taxon>Eukaryota</taxon>
        <taxon>Sar</taxon>
        <taxon>Alveolata</taxon>
        <taxon>Dinophyceae</taxon>
        <taxon>Suessiales</taxon>
        <taxon>Symbiodiniaceae</taxon>
        <taxon>Cladocopium</taxon>
    </lineage>
</organism>
<sequence>MRILRRKPPDARPEEMLAQQHYSAPEFRARVAAAKLMNILWAKEPSQVHLDQSLYGAAFVLPQIARSAGWPKELQVLCLKTYVVLLCNYVVQFAILYFIAKENVVWNLFSGQMFLCDFGKDAASCPDGPNCIGPGGTVFTNSRYYAWSQWSARTFARDSMKALFPDELPDIARYADPGEYGLESHTCRMVCCMLFVVTVLSDLLGSFNLAWLMNSIESEDGLWIDWEPPKQSAWASKEHAKVVMNCAETHFVQLKIAGMPLHWKVLNWFLILLPKLALWRVTTEAGIVFLMETQGIEDLVVNSVALAFILQIDELLCSELMNVKVQQLLAKMNVQLTGDAAFINEVEGLTDQELFERNQQEITEPWTFRDLWKLVPVKLVLTLFITWFFVMRYYWQNCVLSEAGGLVSHAMGLPRSSKLSLASAYLSDLEGVNTCHLCQSSDRQAAKIWVKGILPAGPSLCLLDVQVSAVGPVVLEVGSQSVVVSVPGCRLSDVTCVVELCSGLGAFSSGLSRLHLNAVAGVDENPVWKSLYTKLHGKHAQFIHGDIHSGDTLKRLVDEKYFHCIVAAGVHCQPFSRMGDGKGMLDNRSQSLPKALATSWILQAVIVLLECVPGVMSDAGFQGVLRQFVSQTGYKLTQVVLHLQVSAEDQKQIALNLYELSKYHAYALGGIAKQYVDLDAKAATVLHSLGNQMYHCACGCRPPLSEERLKQRGLVGALLKLGTSQVHCNVEMEHCRYWHPDEMWVLLGGMPGIDFGPNLRLAMAGIGQCVAPLMALWVFSHVRQHLDEFLGMPSCQPLDMLRGYASEVLQACNIRWPKQPSAVGPALAEASVPSESETGIPPTVQDPSGVVTVRWDKLGVNQQVAFTEGATVRQLLQAEQAIQDIQGSVGVTVAGVDMDLDLPLQPGWTLDFTLATSPSVSDRPEAVADWNTYAVSTFHALAQERQQSISKEARQLILAQQGPIWGDDEVLAGLHSIAAQTGADQFVHVWDPLLVSGLVVDSQARTWVDLIGRLGQVATVISAVAVENHWFPVVWRLDGESTRLFTCGVTAAQSGAFDFLSSIVGAHRTGAQQPWKNTPLGFVPSGHCGALALLFVQHLLWGEPLVYTQAQVEAASDRFRDAFVASDTVNFLRPRLAALGLDPSGLLGDLLQQHGVAREEVGERVALVKKTLGEDTIAKAMAANNPWQELKWHANQLRPPMVLIKPSELQRTIDKRSERAVGAKKHKHGKGKGKGKAAPQAVLDSTMLRLEQGVFQTPQGQSLGQVALSSLSVAVSGVVLTTLSVPSRVLQLRWCGSPWFVRPIQSRCWSMHGWFKWEQCGFERVPAKVEFAVQSIPTCVVKAMVYRDLTSADWADVVAHPLKHIFGLVPPLQVCPESDCPGCECWHQSAQYPLEGPVVEVWSKQWLRLNFVASSPQQAEVFVVNLRIPEVLQHIVQEFSGFSGIFLEPKSVDGRKPSDLYQVIWFPKASVEQLTMQRQTIPEVCGLARLGHKLGLRCKAEHAAAVFAKTKPGMTFLPAGKKQAWLVGPFPYFDVIGGSGLEGLMYKVQSVDDPPAKATKAMVSKDGIDELQLNDPWAQGSMKPARPQQFAIGNPIEDLEQRIVQEVLAQLPKQAMEVDLDDSSAVRVQQLERQVSEIQAQTSQLSQAVQKHATEQAGHVQDLQHQISHQGAHFEQAISAQAAQLQSFQDTFHEQFKQQVTHQQVHLTAVAIEFDHWADHAAVIASFRAYFKQLRRLQALKQLLASDTGPNAKGTIVATWKVLPVSCPAADLVGTMFEAFHAFVVQFESQLAQQRYRYAKQTRSEKLQYVFQDCRADPLPQADTLLDSLDVGIEEVREEDASLVLVEPTQLLPDVPVVAGGQVLEVLHADHDQVWVADVTGVGPGMHLSQQRAVLDDQAILNRFKDTWSQRWNQMAHVAEGQWDQIFAFASRHFRPMQWTTDPWTKDRFVTAVRRKKCRAAKGPDGVSQPDLLALPYEATQAFVDMYDGVESGCPWPQQVATGFITSLAKVATAQQVDAFRPVTVYSLVYRLWSSERAREALHQVCQWIPDSVQGGLPGRQAKTIWYAEAQALEVAHMQGAELNGLQMDIQNCFNAIPRMPLWWVLRQLDFPEHVLRAWVSFVSGQSRRFRVRRSTGEAISSVCGLPEGCALSVFGMVVVDWMLDVWLRQLSPSPSLQAFVDDWSVMFPDHHEFEAIWQAVQAFTSSMDLTLDLHKTKVWSTTTEARKHFREGQLDVAFVSRVLGAHQNYTRHAWNAILQKRLQTLPGIWVKLRASLAPYKAKLLAIRMMGWPRAFHACSVVQIGSSHYQKARSGAMQGLRTQRKGANPCLHLVLQSLYGDPEARVIAQTFRDVRELGGERAESLLALHATEPADMPGNGPSAILASRISRVGRTELHRALRPYGDLDLALLRCHLDGTLYTQNGRAKFQQGVESKCPWCQEKEPKLRFAAWAVTCATQGPGALQHEVVMGGHVAGLIQTAFRAELTAVVEAMQWAASHRVQVRIWSDCLAVVRGFKRLLRGLAVRPNKSHSDLWQRMAFLLQQGEPGQFQLIKVVSHGDVAQASDPLEAWVYWHNHLVDRAAQVINEKRSAEFWQAHQGMVDALSFHRKLHQAILQVHLRTARKAVMAQQVPKQQDAAPDVVPERPMQVPTDWVLPEKMFARHGRLNVEAVHQWWSETGTQVLGGKGQLQFVAGFQLFLDFYLPTLHQGPWVHKKRWFSEEQHVPMVAKKRLGARVKQFLTLFQVYLRHQGVTNVTKMTRPTSSALAKWLVCYKLRYPKDRLQKLDDVIFEIAGKQLACAAEMAAFEPF</sequence>
<evidence type="ECO:0000259" key="5">
    <source>
        <dbReference type="PROSITE" id="PS50879"/>
    </source>
</evidence>
<keyword evidence="8" id="KW-1185">Reference proteome</keyword>
<reference evidence="7 8" key="2">
    <citation type="submission" date="2024-05" db="EMBL/GenBank/DDBJ databases">
        <authorList>
            <person name="Chen Y."/>
            <person name="Shah S."/>
            <person name="Dougan E. K."/>
            <person name="Thang M."/>
            <person name="Chan C."/>
        </authorList>
    </citation>
    <scope>NUCLEOTIDE SEQUENCE [LARGE SCALE GENOMIC DNA]</scope>
</reference>
<dbReference type="OrthoDB" id="423732at2759"/>
<dbReference type="GO" id="GO:0004523">
    <property type="term" value="F:RNA-DNA hybrid ribonuclease activity"/>
    <property type="evidence" value="ECO:0007669"/>
    <property type="project" value="InterPro"/>
</dbReference>
<evidence type="ECO:0000256" key="3">
    <source>
        <dbReference type="SAM" id="MobiDB-lite"/>
    </source>
</evidence>
<proteinExistence type="predicted"/>
<evidence type="ECO:0000256" key="2">
    <source>
        <dbReference type="ARBA" id="ARBA00022679"/>
    </source>
</evidence>
<dbReference type="GO" id="GO:0008168">
    <property type="term" value="F:methyltransferase activity"/>
    <property type="evidence" value="ECO:0007669"/>
    <property type="project" value="UniProtKB-KW"/>
</dbReference>
<gene>
    <name evidence="6" type="ORF">C1SCF055_LOCUS40134</name>
</gene>
<reference evidence="6" key="1">
    <citation type="submission" date="2022-10" db="EMBL/GenBank/DDBJ databases">
        <authorList>
            <person name="Chen Y."/>
            <person name="Dougan E. K."/>
            <person name="Chan C."/>
            <person name="Rhodes N."/>
            <person name="Thang M."/>
        </authorList>
    </citation>
    <scope>NUCLEOTIDE SEQUENCE</scope>
</reference>
<dbReference type="InterPro" id="IPR000477">
    <property type="entry name" value="RT_dom"/>
</dbReference>
<dbReference type="PROSITE" id="PS50879">
    <property type="entry name" value="RNASE_H_1"/>
    <property type="match status" value="1"/>
</dbReference>
<keyword evidence="2" id="KW-0808">Transferase</keyword>
<keyword evidence="1" id="KW-0489">Methyltransferase</keyword>
<name>A0A9P1GLE8_9DINO</name>
<evidence type="ECO:0000313" key="7">
    <source>
        <dbReference type="EMBL" id="CAL4802609.1"/>
    </source>
</evidence>
<dbReference type="InterPro" id="IPR029063">
    <property type="entry name" value="SAM-dependent_MTases_sf"/>
</dbReference>
<dbReference type="GO" id="GO:0032259">
    <property type="term" value="P:methylation"/>
    <property type="evidence" value="ECO:0007669"/>
    <property type="project" value="UniProtKB-KW"/>
</dbReference>
<evidence type="ECO:0000313" key="8">
    <source>
        <dbReference type="Proteomes" id="UP001152797"/>
    </source>
</evidence>
<feature type="domain" description="Reverse transcriptase" evidence="4">
    <location>
        <begin position="1989"/>
        <end position="2244"/>
    </location>
</feature>
<dbReference type="SUPFAM" id="SSF53098">
    <property type="entry name" value="Ribonuclease H-like"/>
    <property type="match status" value="1"/>
</dbReference>
<dbReference type="Gene3D" id="3.30.420.10">
    <property type="entry name" value="Ribonuclease H-like superfamily/Ribonuclease H"/>
    <property type="match status" value="1"/>
</dbReference>
<evidence type="ECO:0000259" key="4">
    <source>
        <dbReference type="PROSITE" id="PS50878"/>
    </source>
</evidence>
<comment type="caution">
    <text evidence="6">The sequence shown here is derived from an EMBL/GenBank/DDBJ whole genome shotgun (WGS) entry which is preliminary data.</text>
</comment>
<dbReference type="Gene3D" id="3.40.50.150">
    <property type="entry name" value="Vaccinia Virus protein VP39"/>
    <property type="match status" value="1"/>
</dbReference>
<accession>A0A9P1GLE8</accession>
<dbReference type="Pfam" id="PF00078">
    <property type="entry name" value="RVT_1"/>
    <property type="match status" value="1"/>
</dbReference>
<dbReference type="Pfam" id="PF00145">
    <property type="entry name" value="DNA_methylase"/>
    <property type="match status" value="1"/>
</dbReference>
<dbReference type="EMBL" id="CAMXCT020006523">
    <property type="protein sequence ID" value="CAL1168672.1"/>
    <property type="molecule type" value="Genomic_DNA"/>
</dbReference>
<dbReference type="GO" id="GO:0003676">
    <property type="term" value="F:nucleic acid binding"/>
    <property type="evidence" value="ECO:0007669"/>
    <property type="project" value="InterPro"/>
</dbReference>
<feature type="compositionally biased region" description="Basic residues" evidence="3">
    <location>
        <begin position="1222"/>
        <end position="1235"/>
    </location>
</feature>
<feature type="domain" description="RNase H type-1" evidence="5">
    <location>
        <begin position="2450"/>
        <end position="2588"/>
    </location>
</feature>
<dbReference type="Proteomes" id="UP001152797">
    <property type="component" value="Unassembled WGS sequence"/>
</dbReference>
<dbReference type="EMBL" id="CAMXCT030006523">
    <property type="protein sequence ID" value="CAL4802609.1"/>
    <property type="molecule type" value="Genomic_DNA"/>
</dbReference>
<feature type="region of interest" description="Disordered" evidence="3">
    <location>
        <begin position="1216"/>
        <end position="1238"/>
    </location>
</feature>
<dbReference type="InterPro" id="IPR001525">
    <property type="entry name" value="C5_MeTfrase"/>
</dbReference>
<dbReference type="InterPro" id="IPR002156">
    <property type="entry name" value="RNaseH_domain"/>
</dbReference>
<evidence type="ECO:0000256" key="1">
    <source>
        <dbReference type="ARBA" id="ARBA00022603"/>
    </source>
</evidence>
<dbReference type="SUPFAM" id="SSF53335">
    <property type="entry name" value="S-adenosyl-L-methionine-dependent methyltransferases"/>
    <property type="match status" value="1"/>
</dbReference>
<protein>
    <submittedName>
        <fullName evidence="7">Cytochrome b2, mitochondrial</fullName>
    </submittedName>
</protein>